<comment type="catalytic activity">
    <reaction evidence="20">
        <text>L-glutamate(out) = L-glutamate(in)</text>
        <dbReference type="Rhea" id="RHEA:66336"/>
        <dbReference type="ChEBI" id="CHEBI:29985"/>
    </reaction>
    <physiologicalReaction direction="left-to-right" evidence="20">
        <dbReference type="Rhea" id="RHEA:66337"/>
    </physiologicalReaction>
</comment>
<feature type="transmembrane region" description="Helical" evidence="27">
    <location>
        <begin position="294"/>
        <end position="315"/>
    </location>
</feature>
<evidence type="ECO:0000256" key="5">
    <source>
        <dbReference type="ARBA" id="ARBA00009598"/>
    </source>
</evidence>
<gene>
    <name evidence="29" type="ORF">OFUS_LOCUS24771</name>
</gene>
<evidence type="ECO:0000256" key="27">
    <source>
        <dbReference type="SAM" id="Phobius"/>
    </source>
</evidence>
<evidence type="ECO:0000256" key="4">
    <source>
        <dbReference type="ARBA" id="ARBA00004656"/>
    </source>
</evidence>
<keyword evidence="12 27" id="KW-0472">Membrane</keyword>
<comment type="subcellular location">
    <subcellularLocation>
        <location evidence="2">Basolateral cell membrane</location>
        <topology evidence="2">Multi-pass membrane protein</topology>
    </subcellularLocation>
    <subcellularLocation>
        <location evidence="3">Cytoplasmic vesicle</location>
        <location evidence="3">Secretory vesicle membrane</location>
        <topology evidence="3">Multi-pass membrane protein</topology>
    </subcellularLocation>
    <subcellularLocation>
        <location evidence="1">Cytoplasmic vesicle</location>
        <location evidence="1">Secretory vesicle</location>
        <location evidence="1">Synaptic vesicle membrane</location>
    </subcellularLocation>
    <subcellularLocation>
        <location evidence="4">Lysosome membrane</location>
    </subcellularLocation>
</comment>
<comment type="similarity">
    <text evidence="5">Belongs to the major facilitator superfamily. Organophosphate:Pi antiporter (OPA) (TC 2.A.1.4) family.</text>
</comment>
<evidence type="ECO:0000256" key="25">
    <source>
        <dbReference type="ARBA" id="ARBA00081195"/>
    </source>
</evidence>
<evidence type="ECO:0000256" key="19">
    <source>
        <dbReference type="ARBA" id="ARBA00051403"/>
    </source>
</evidence>
<dbReference type="InterPro" id="IPR050382">
    <property type="entry name" value="MFS_Na/Anion_cotransporter"/>
</dbReference>
<dbReference type="Pfam" id="PF07690">
    <property type="entry name" value="MFS_1"/>
    <property type="match status" value="1"/>
</dbReference>
<comment type="catalytic activity">
    <reaction evidence="19">
        <text>N-acetyl-L-aspartyl-L-glutamate(out) = N-acetyl-L-aspartyl-L-glutamate(in)</text>
        <dbReference type="Rhea" id="RHEA:72599"/>
        <dbReference type="ChEBI" id="CHEBI:76931"/>
    </reaction>
    <physiologicalReaction direction="left-to-right" evidence="19">
        <dbReference type="Rhea" id="RHEA:72600"/>
    </physiologicalReaction>
</comment>
<proteinExistence type="inferred from homology"/>
<keyword evidence="14" id="KW-0458">Lysosome</keyword>
<keyword evidence="9" id="KW-0769">Symport</keyword>
<evidence type="ECO:0000256" key="12">
    <source>
        <dbReference type="ARBA" id="ARBA00023136"/>
    </source>
</evidence>
<evidence type="ECO:0000259" key="28">
    <source>
        <dbReference type="PROSITE" id="PS50850"/>
    </source>
</evidence>
<evidence type="ECO:0000256" key="11">
    <source>
        <dbReference type="ARBA" id="ARBA00023018"/>
    </source>
</evidence>
<dbReference type="GO" id="GO:0046942">
    <property type="term" value="P:carboxylic acid transport"/>
    <property type="evidence" value="ECO:0007669"/>
    <property type="project" value="UniProtKB-ARBA"/>
</dbReference>
<dbReference type="PIRSF" id="PIRSF002808">
    <property type="entry name" value="Hexose_phosphate_transp"/>
    <property type="match status" value="1"/>
</dbReference>
<evidence type="ECO:0000256" key="6">
    <source>
        <dbReference type="ARBA" id="ARBA00022448"/>
    </source>
</evidence>
<protein>
    <recommendedName>
        <fullName evidence="23">Sialin</fullName>
    </recommendedName>
    <alternativeName>
        <fullName evidence="26">H(+)/nitrate cotransporter</fullName>
    </alternativeName>
    <alternativeName>
        <fullName evidence="24">H(+)/sialic acid cotransporter</fullName>
    </alternativeName>
    <alternativeName>
        <fullName evidence="25">Vesicular excitatory amino acid transporter</fullName>
    </alternativeName>
</protein>
<dbReference type="GO" id="GO:0015293">
    <property type="term" value="F:symporter activity"/>
    <property type="evidence" value="ECO:0007669"/>
    <property type="project" value="UniProtKB-KW"/>
</dbReference>
<evidence type="ECO:0000256" key="24">
    <source>
        <dbReference type="ARBA" id="ARBA00080244"/>
    </source>
</evidence>
<dbReference type="PROSITE" id="PS50850">
    <property type="entry name" value="MFS"/>
    <property type="match status" value="1"/>
</dbReference>
<feature type="transmembrane region" description="Helical" evidence="27">
    <location>
        <begin position="335"/>
        <end position="356"/>
    </location>
</feature>
<dbReference type="InterPro" id="IPR036259">
    <property type="entry name" value="MFS_trans_sf"/>
</dbReference>
<evidence type="ECO:0000256" key="15">
    <source>
        <dbReference type="ARBA" id="ARBA00023329"/>
    </source>
</evidence>
<evidence type="ECO:0000256" key="13">
    <source>
        <dbReference type="ARBA" id="ARBA00023180"/>
    </source>
</evidence>
<dbReference type="Gene3D" id="1.20.1250.20">
    <property type="entry name" value="MFS general substrate transporter like domains"/>
    <property type="match status" value="2"/>
</dbReference>
<keyword evidence="8 27" id="KW-0812">Transmembrane</keyword>
<evidence type="ECO:0000256" key="14">
    <source>
        <dbReference type="ARBA" id="ARBA00023228"/>
    </source>
</evidence>
<comment type="catalytic activity">
    <reaction evidence="18">
        <text>N-acetylneuraminate(in) + H(+)(in) = N-acetylneuraminate(out) + H(+)(out)</text>
        <dbReference type="Rhea" id="RHEA:28987"/>
        <dbReference type="ChEBI" id="CHEBI:15378"/>
        <dbReference type="ChEBI" id="CHEBI:35418"/>
    </reaction>
    <physiologicalReaction direction="right-to-left" evidence="18">
        <dbReference type="Rhea" id="RHEA:28989"/>
    </physiologicalReaction>
</comment>
<keyword evidence="7" id="KW-1003">Cell membrane</keyword>
<evidence type="ECO:0000256" key="26">
    <source>
        <dbReference type="ARBA" id="ARBA00081925"/>
    </source>
</evidence>
<dbReference type="OrthoDB" id="2985014at2759"/>
<evidence type="ECO:0000256" key="7">
    <source>
        <dbReference type="ARBA" id="ARBA00022475"/>
    </source>
</evidence>
<evidence type="ECO:0000313" key="29">
    <source>
        <dbReference type="EMBL" id="CAH1800936.1"/>
    </source>
</evidence>
<dbReference type="FunFam" id="1.20.1250.20:FF:000003">
    <property type="entry name" value="Solute carrier family 17 member 3"/>
    <property type="match status" value="1"/>
</dbReference>
<evidence type="ECO:0000256" key="22">
    <source>
        <dbReference type="ARBA" id="ARBA00056891"/>
    </source>
</evidence>
<comment type="function">
    <text evidence="22">Receptor for CM101, a polysaccharide produced by group B Streptococcus with antipathoangiogenic properties.</text>
</comment>
<keyword evidence="13" id="KW-0325">Glycoprotein</keyword>
<evidence type="ECO:0000256" key="1">
    <source>
        <dbReference type="ARBA" id="ARBA00004432"/>
    </source>
</evidence>
<evidence type="ECO:0000256" key="17">
    <source>
        <dbReference type="ARBA" id="ARBA00050554"/>
    </source>
</evidence>
<dbReference type="GO" id="GO:0016323">
    <property type="term" value="C:basolateral plasma membrane"/>
    <property type="evidence" value="ECO:0007669"/>
    <property type="project" value="UniProtKB-SubCell"/>
</dbReference>
<dbReference type="PANTHER" id="PTHR11662:SF399">
    <property type="entry name" value="FI19708P1-RELATED"/>
    <property type="match status" value="1"/>
</dbReference>
<feature type="domain" description="Major facilitator superfamily (MFS) profile" evidence="28">
    <location>
        <begin position="31"/>
        <end position="486"/>
    </location>
</feature>
<keyword evidence="6" id="KW-0813">Transport</keyword>
<feature type="transmembrane region" description="Helical" evidence="27">
    <location>
        <begin position="428"/>
        <end position="451"/>
    </location>
</feature>
<feature type="transmembrane region" description="Helical" evidence="27">
    <location>
        <begin position="161"/>
        <end position="184"/>
    </location>
</feature>
<evidence type="ECO:0000256" key="2">
    <source>
        <dbReference type="ARBA" id="ARBA00004554"/>
    </source>
</evidence>
<dbReference type="SUPFAM" id="SSF103473">
    <property type="entry name" value="MFS general substrate transporter"/>
    <property type="match status" value="1"/>
</dbReference>
<reference evidence="29" key="1">
    <citation type="submission" date="2022-03" db="EMBL/GenBank/DDBJ databases">
        <authorList>
            <person name="Martin C."/>
        </authorList>
    </citation>
    <scope>NUCLEOTIDE SEQUENCE</scope>
</reference>
<dbReference type="FunFam" id="1.20.1250.20:FF:000067">
    <property type="entry name" value="sialin isoform X2"/>
    <property type="match status" value="1"/>
</dbReference>
<evidence type="ECO:0000256" key="18">
    <source>
        <dbReference type="ARBA" id="ARBA00050625"/>
    </source>
</evidence>
<dbReference type="InterPro" id="IPR000849">
    <property type="entry name" value="Sugar_P_transporter"/>
</dbReference>
<dbReference type="EMBL" id="CAIIXF020000012">
    <property type="protein sequence ID" value="CAH1800936.1"/>
    <property type="molecule type" value="Genomic_DNA"/>
</dbReference>
<evidence type="ECO:0000256" key="16">
    <source>
        <dbReference type="ARBA" id="ARBA00050101"/>
    </source>
</evidence>
<keyword evidence="30" id="KW-1185">Reference proteome</keyword>
<feature type="transmembrane region" description="Helical" evidence="27">
    <location>
        <begin position="30"/>
        <end position="50"/>
    </location>
</feature>
<dbReference type="CDD" id="cd17318">
    <property type="entry name" value="MFS_SLC17"/>
    <property type="match status" value="1"/>
</dbReference>
<dbReference type="InterPro" id="IPR011701">
    <property type="entry name" value="MFS"/>
</dbReference>
<evidence type="ECO:0000256" key="10">
    <source>
        <dbReference type="ARBA" id="ARBA00022989"/>
    </source>
</evidence>
<feature type="transmembrane region" description="Helical" evidence="27">
    <location>
        <begin position="368"/>
        <end position="388"/>
    </location>
</feature>
<sequence>MNKKGNYVFEDRDNEGKTSYGVPYWTSCRVALALISFLGFTFVYVVRINFSIAMVCMVKRPFDNATGGVNTTQAPTNVTPDEGSCSVVAREESESNGEFTWDRQLQGFMLSSFFYGYIITQIPAGIIADKYGGKKVFAFGMLITVVAMVLIPVGARFHVSIVFVCRVVMGIGTGVVFPAMHSLWGKWAPPLERSKLMSFCYSGTITGNVLALTTSALLCTINVDRGWPFIFYVSGGATFLWILLWVFFVFDTPRDHPRITEIERNYIERCIGQTSSKNEPPVVPWISMLKSPPLWAIITAHVCNNWGSYTLLTSLPLYMRDVLKFDIRSNGFLSALPYICMWVFSVICGQVADLIREKEYLSTEATRKVFQTIGFVGPAIFMLATGFMDCDRRYLAVAFLTIGVTLTGAVRSAYLINHVDVAPRFAGVLFGITNTAATLPGIFSPMIVGAITTNGTAAEWQVVFYICTGFYLFGLLVFLIFAKGEVQDWAKGEDDHMEKFPMDSSLNVARVDNGNM</sequence>
<evidence type="ECO:0000256" key="21">
    <source>
        <dbReference type="ARBA" id="ARBA00051612"/>
    </source>
</evidence>
<keyword evidence="10 27" id="KW-1133">Transmembrane helix</keyword>
<keyword evidence="15" id="KW-0968">Cytoplasmic vesicle</keyword>
<evidence type="ECO:0000313" key="30">
    <source>
        <dbReference type="Proteomes" id="UP000749559"/>
    </source>
</evidence>
<accession>A0A8S4Q533</accession>
<feature type="transmembrane region" description="Helical" evidence="27">
    <location>
        <begin position="229"/>
        <end position="250"/>
    </location>
</feature>
<evidence type="ECO:0000256" key="23">
    <source>
        <dbReference type="ARBA" id="ARBA00069713"/>
    </source>
</evidence>
<evidence type="ECO:0000256" key="8">
    <source>
        <dbReference type="ARBA" id="ARBA00022692"/>
    </source>
</evidence>
<evidence type="ECO:0000256" key="9">
    <source>
        <dbReference type="ARBA" id="ARBA00022847"/>
    </source>
</evidence>
<feature type="transmembrane region" description="Helical" evidence="27">
    <location>
        <begin position="196"/>
        <end position="223"/>
    </location>
</feature>
<name>A0A8S4Q533_OWEFU</name>
<dbReference type="AlphaFoldDB" id="A0A8S4Q533"/>
<organism evidence="29 30">
    <name type="scientific">Owenia fusiformis</name>
    <name type="common">Polychaete worm</name>
    <dbReference type="NCBI Taxonomy" id="6347"/>
    <lineage>
        <taxon>Eukaryota</taxon>
        <taxon>Metazoa</taxon>
        <taxon>Spiralia</taxon>
        <taxon>Lophotrochozoa</taxon>
        <taxon>Annelida</taxon>
        <taxon>Polychaeta</taxon>
        <taxon>Sedentaria</taxon>
        <taxon>Canalipalpata</taxon>
        <taxon>Sabellida</taxon>
        <taxon>Oweniida</taxon>
        <taxon>Oweniidae</taxon>
        <taxon>Owenia</taxon>
    </lineage>
</organism>
<dbReference type="InterPro" id="IPR020846">
    <property type="entry name" value="MFS_dom"/>
</dbReference>
<feature type="transmembrane region" description="Helical" evidence="27">
    <location>
        <begin position="463"/>
        <end position="482"/>
    </location>
</feature>
<feature type="transmembrane region" description="Helical" evidence="27">
    <location>
        <begin position="394"/>
        <end position="416"/>
    </location>
</feature>
<dbReference type="GO" id="GO:0006820">
    <property type="term" value="P:monoatomic anion transport"/>
    <property type="evidence" value="ECO:0007669"/>
    <property type="project" value="TreeGrafter"/>
</dbReference>
<dbReference type="PANTHER" id="PTHR11662">
    <property type="entry name" value="SOLUTE CARRIER FAMILY 17"/>
    <property type="match status" value="1"/>
</dbReference>
<feature type="transmembrane region" description="Helical" evidence="27">
    <location>
        <begin position="136"/>
        <end position="155"/>
    </location>
</feature>
<comment type="catalytic activity">
    <reaction evidence="17">
        <text>L-aspartate(out) = L-aspartate(in)</text>
        <dbReference type="Rhea" id="RHEA:66332"/>
        <dbReference type="ChEBI" id="CHEBI:29991"/>
    </reaction>
    <physiologicalReaction direction="left-to-right" evidence="17">
        <dbReference type="Rhea" id="RHEA:66333"/>
    </physiologicalReaction>
</comment>
<comment type="caution">
    <text evidence="29">The sequence shown here is derived from an EMBL/GenBank/DDBJ whole genome shotgun (WGS) entry which is preliminary data.</text>
</comment>
<keyword evidence="11" id="KW-0770">Synapse</keyword>
<comment type="catalytic activity">
    <reaction evidence="21">
        <text>D-glucuronate(out) + H(+)(out) = D-glucuronate(in) + H(+)(in)</text>
        <dbReference type="Rhea" id="RHEA:72591"/>
        <dbReference type="ChEBI" id="CHEBI:15378"/>
        <dbReference type="ChEBI" id="CHEBI:58720"/>
    </reaction>
    <physiologicalReaction direction="left-to-right" evidence="21">
        <dbReference type="Rhea" id="RHEA:72592"/>
    </physiologicalReaction>
</comment>
<dbReference type="Proteomes" id="UP000749559">
    <property type="component" value="Unassembled WGS sequence"/>
</dbReference>
<evidence type="ECO:0000256" key="20">
    <source>
        <dbReference type="ARBA" id="ARBA00051447"/>
    </source>
</evidence>
<evidence type="ECO:0000256" key="3">
    <source>
        <dbReference type="ARBA" id="ARBA00004638"/>
    </source>
</evidence>
<dbReference type="GO" id="GO:0005765">
    <property type="term" value="C:lysosomal membrane"/>
    <property type="evidence" value="ECO:0007669"/>
    <property type="project" value="UniProtKB-SubCell"/>
</dbReference>
<comment type="catalytic activity">
    <reaction evidence="16">
        <text>2 nitrate(out) + H(+)(out) = 2 nitrate(in) + H(+)(in)</text>
        <dbReference type="Rhea" id="RHEA:71539"/>
        <dbReference type="ChEBI" id="CHEBI:15378"/>
        <dbReference type="ChEBI" id="CHEBI:17632"/>
    </reaction>
    <physiologicalReaction direction="left-to-right" evidence="16">
        <dbReference type="Rhea" id="RHEA:71540"/>
    </physiologicalReaction>
</comment>
<dbReference type="GO" id="GO:0030672">
    <property type="term" value="C:synaptic vesicle membrane"/>
    <property type="evidence" value="ECO:0007669"/>
    <property type="project" value="UniProtKB-SubCell"/>
</dbReference>